<dbReference type="PRINTS" id="PR00502">
    <property type="entry name" value="NUDIXFAMILY"/>
</dbReference>
<keyword evidence="2" id="KW-0812">Transmembrane</keyword>
<dbReference type="GO" id="GO:0016787">
    <property type="term" value="F:hydrolase activity"/>
    <property type="evidence" value="ECO:0007669"/>
    <property type="project" value="UniProtKB-KW"/>
</dbReference>
<dbReference type="Gene3D" id="3.90.79.10">
    <property type="entry name" value="Nucleoside Triphosphate Pyrophosphohydrolase"/>
    <property type="match status" value="1"/>
</dbReference>
<dbReference type="InterPro" id="IPR015797">
    <property type="entry name" value="NUDIX_hydrolase-like_dom_sf"/>
</dbReference>
<dbReference type="AlphaFoldDB" id="A0A7C2V9T7"/>
<dbReference type="Pfam" id="PF00293">
    <property type="entry name" value="NUDIX"/>
    <property type="match status" value="1"/>
</dbReference>
<feature type="domain" description="Nudix hydrolase" evidence="3">
    <location>
        <begin position="8"/>
        <end position="141"/>
    </location>
</feature>
<dbReference type="InterPro" id="IPR020084">
    <property type="entry name" value="NUDIX_hydrolase_CS"/>
</dbReference>
<organism evidence="4">
    <name type="scientific">Ignisphaera aggregans</name>
    <dbReference type="NCBI Taxonomy" id="334771"/>
    <lineage>
        <taxon>Archaea</taxon>
        <taxon>Thermoproteota</taxon>
        <taxon>Thermoprotei</taxon>
        <taxon>Desulfurococcales</taxon>
        <taxon>Desulfurococcaceae</taxon>
        <taxon>Ignisphaera</taxon>
    </lineage>
</organism>
<keyword evidence="2" id="KW-1133">Transmembrane helix</keyword>
<comment type="caution">
    <text evidence="4">The sequence shown here is derived from an EMBL/GenBank/DDBJ whole genome shotgun (WGS) entry which is preliminary data.</text>
</comment>
<keyword evidence="1" id="KW-0378">Hydrolase</keyword>
<feature type="transmembrane region" description="Helical" evidence="2">
    <location>
        <begin position="6"/>
        <end position="25"/>
    </location>
</feature>
<reference evidence="4" key="1">
    <citation type="journal article" date="2020" name="mSystems">
        <title>Genome- and Community-Level Interaction Insights into Carbon Utilization and Element Cycling Functions of Hydrothermarchaeota in Hydrothermal Sediment.</title>
        <authorList>
            <person name="Zhou Z."/>
            <person name="Liu Y."/>
            <person name="Xu W."/>
            <person name="Pan J."/>
            <person name="Luo Z.H."/>
            <person name="Li M."/>
        </authorList>
    </citation>
    <scope>NUCLEOTIDE SEQUENCE [LARGE SCALE GENOMIC DNA]</scope>
    <source>
        <strain evidence="4">SpSt-16</strain>
    </source>
</reference>
<dbReference type="InterPro" id="IPR000086">
    <property type="entry name" value="NUDIX_hydrolase_dom"/>
</dbReference>
<dbReference type="CDD" id="cd04673">
    <property type="entry name" value="NUDIX_ADPRase"/>
    <property type="match status" value="1"/>
</dbReference>
<keyword evidence="2" id="KW-0472">Membrane</keyword>
<proteinExistence type="predicted"/>
<evidence type="ECO:0000256" key="2">
    <source>
        <dbReference type="SAM" id="Phobius"/>
    </source>
</evidence>
<sequence>MSRTYPAYAIAAVGAIVISEGRILLVKRNAEPGRGLWSIPGGAIEPGESIYEAARRELVEETGVDALPLGIIGIVNVVVKDSSNRTRYHYVILDVLFDEKSIRGVLRPGGDALDVAFIPIEQAVDNASVSRTTRALLRKIVHSKSNAVLEVNEILTIE</sequence>
<protein>
    <submittedName>
        <fullName evidence="4">NUDIX domain-containing protein</fullName>
    </submittedName>
</protein>
<gene>
    <name evidence="4" type="ORF">ENO77_04350</name>
</gene>
<dbReference type="SUPFAM" id="SSF55811">
    <property type="entry name" value="Nudix"/>
    <property type="match status" value="1"/>
</dbReference>
<dbReference type="EMBL" id="DSGT01000012">
    <property type="protein sequence ID" value="HEW53372.1"/>
    <property type="molecule type" value="Genomic_DNA"/>
</dbReference>
<dbReference type="PROSITE" id="PS51462">
    <property type="entry name" value="NUDIX"/>
    <property type="match status" value="1"/>
</dbReference>
<dbReference type="InterPro" id="IPR020476">
    <property type="entry name" value="Nudix_hydrolase"/>
</dbReference>
<name>A0A7C2V9T7_9CREN</name>
<dbReference type="PROSITE" id="PS00893">
    <property type="entry name" value="NUDIX_BOX"/>
    <property type="match status" value="1"/>
</dbReference>
<evidence type="ECO:0000256" key="1">
    <source>
        <dbReference type="ARBA" id="ARBA00022801"/>
    </source>
</evidence>
<evidence type="ECO:0000259" key="3">
    <source>
        <dbReference type="PROSITE" id="PS51462"/>
    </source>
</evidence>
<evidence type="ECO:0000313" key="4">
    <source>
        <dbReference type="EMBL" id="HEW53372.1"/>
    </source>
</evidence>
<accession>A0A7C2V9T7</accession>
<dbReference type="PANTHER" id="PTHR43736">
    <property type="entry name" value="ADP-RIBOSE PYROPHOSPHATASE"/>
    <property type="match status" value="1"/>
</dbReference>
<dbReference type="PANTHER" id="PTHR43736:SF1">
    <property type="entry name" value="DIHYDRONEOPTERIN TRIPHOSPHATE DIPHOSPHATASE"/>
    <property type="match status" value="1"/>
</dbReference>